<feature type="domain" description="4Fe-4S ferredoxin-type" evidence="6">
    <location>
        <begin position="569"/>
        <end position="596"/>
    </location>
</feature>
<dbReference type="InterPro" id="IPR001949">
    <property type="entry name" value="NADH-UbQ_OxRdtase_51kDa_CS"/>
</dbReference>
<keyword evidence="3" id="KW-0479">Metal-binding</keyword>
<dbReference type="Gene3D" id="3.10.20.600">
    <property type="match status" value="1"/>
</dbReference>
<dbReference type="InterPro" id="IPR037225">
    <property type="entry name" value="Nuo51_FMN-bd_sf"/>
</dbReference>
<keyword evidence="2" id="KW-0004">4Fe-4S</keyword>
<dbReference type="HOGENOM" id="CLU_014881_3_2_0"/>
<dbReference type="PANTHER" id="PTHR43578:SF3">
    <property type="entry name" value="NADH-QUINONE OXIDOREDUCTASE SUBUNIT F"/>
    <property type="match status" value="1"/>
</dbReference>
<dbReference type="SUPFAM" id="SSF142984">
    <property type="entry name" value="Nqo1 middle domain-like"/>
    <property type="match status" value="1"/>
</dbReference>
<proteinExistence type="inferred from homology"/>
<keyword evidence="4" id="KW-0408">Iron</keyword>
<comment type="similarity">
    <text evidence="1">Belongs to the complex I 51 kDa subunit family.</text>
</comment>
<evidence type="ECO:0000256" key="3">
    <source>
        <dbReference type="ARBA" id="ARBA00022723"/>
    </source>
</evidence>
<dbReference type="FunFam" id="1.20.1440.230:FF:000001">
    <property type="entry name" value="Mitochondrial NADH dehydrogenase flavoprotein 1"/>
    <property type="match status" value="1"/>
</dbReference>
<name>A0A0S6VQB0_9BACT</name>
<dbReference type="InterPro" id="IPR037207">
    <property type="entry name" value="Nuop51_4Fe4S-bd_sf"/>
</dbReference>
<dbReference type="SUPFAM" id="SSF52833">
    <property type="entry name" value="Thioredoxin-like"/>
    <property type="match status" value="1"/>
</dbReference>
<dbReference type="GO" id="GO:0008137">
    <property type="term" value="F:NADH dehydrogenase (ubiquinone) activity"/>
    <property type="evidence" value="ECO:0007669"/>
    <property type="project" value="InterPro"/>
</dbReference>
<dbReference type="InterPro" id="IPR017900">
    <property type="entry name" value="4Fe4S_Fe_S_CS"/>
</dbReference>
<dbReference type="Gene3D" id="3.40.50.11540">
    <property type="entry name" value="NADH-ubiquinone oxidoreductase 51kDa subunit"/>
    <property type="match status" value="1"/>
</dbReference>
<evidence type="ECO:0000256" key="4">
    <source>
        <dbReference type="ARBA" id="ARBA00023004"/>
    </source>
</evidence>
<evidence type="ECO:0000313" key="7">
    <source>
        <dbReference type="EMBL" id="GAK49400.1"/>
    </source>
</evidence>
<dbReference type="Gene3D" id="1.20.1440.230">
    <property type="entry name" value="NADH-ubiquinone oxidoreductase 51kDa subunit, iron-sulphur binding domain"/>
    <property type="match status" value="1"/>
</dbReference>
<feature type="domain" description="4Fe-4S ferredoxin-type" evidence="6">
    <location>
        <begin position="539"/>
        <end position="568"/>
    </location>
</feature>
<dbReference type="InterPro" id="IPR019575">
    <property type="entry name" value="Nuop51_4Fe4S-bd"/>
</dbReference>
<dbReference type="EMBL" id="DF820455">
    <property type="protein sequence ID" value="GAK49400.1"/>
    <property type="molecule type" value="Genomic_DNA"/>
</dbReference>
<dbReference type="InterPro" id="IPR011538">
    <property type="entry name" value="Nuo51_FMN-bd"/>
</dbReference>
<dbReference type="NCBIfam" id="NF010120">
    <property type="entry name" value="PRK13596.1"/>
    <property type="match status" value="1"/>
</dbReference>
<dbReference type="PROSITE" id="PS51379">
    <property type="entry name" value="4FE4S_FER_2"/>
    <property type="match status" value="2"/>
</dbReference>
<dbReference type="SUPFAM" id="SSF142019">
    <property type="entry name" value="Nqo1 FMN-binding domain-like"/>
    <property type="match status" value="1"/>
</dbReference>
<dbReference type="Proteomes" id="UP000030700">
    <property type="component" value="Unassembled WGS sequence"/>
</dbReference>
<evidence type="ECO:0000259" key="6">
    <source>
        <dbReference type="PROSITE" id="PS51379"/>
    </source>
</evidence>
<dbReference type="SMART" id="SM00928">
    <property type="entry name" value="NADH_4Fe-4S"/>
    <property type="match status" value="1"/>
</dbReference>
<dbReference type="Pfam" id="PF10589">
    <property type="entry name" value="NADH_4Fe-4S"/>
    <property type="match status" value="1"/>
</dbReference>
<dbReference type="SUPFAM" id="SSF140490">
    <property type="entry name" value="Nqo1C-terminal domain-like"/>
    <property type="match status" value="1"/>
</dbReference>
<dbReference type="Pfam" id="PF00037">
    <property type="entry name" value="Fer4"/>
    <property type="match status" value="2"/>
</dbReference>
<dbReference type="FunFam" id="3.40.50.11540:FF:000001">
    <property type="entry name" value="NADH dehydrogenase [ubiquinone] flavoprotein 1, mitochondrial"/>
    <property type="match status" value="1"/>
</dbReference>
<dbReference type="Gene3D" id="3.30.70.20">
    <property type="match status" value="1"/>
</dbReference>
<dbReference type="PROSITE" id="PS00645">
    <property type="entry name" value="COMPLEX1_51K_2"/>
    <property type="match status" value="1"/>
</dbReference>
<dbReference type="Gene3D" id="3.40.30.10">
    <property type="entry name" value="Glutaredoxin"/>
    <property type="match status" value="1"/>
</dbReference>
<dbReference type="AlphaFoldDB" id="A0A0S6VQB0"/>
<keyword evidence="8" id="KW-1185">Reference proteome</keyword>
<evidence type="ECO:0000256" key="5">
    <source>
        <dbReference type="ARBA" id="ARBA00023014"/>
    </source>
</evidence>
<dbReference type="Pfam" id="PF10531">
    <property type="entry name" value="SLBB"/>
    <property type="match status" value="1"/>
</dbReference>
<dbReference type="CDD" id="cd02980">
    <property type="entry name" value="TRX_Fd_family"/>
    <property type="match status" value="1"/>
</dbReference>
<dbReference type="PROSITE" id="PS00198">
    <property type="entry name" value="4FE4S_FER_1"/>
    <property type="match status" value="1"/>
</dbReference>
<organism evidence="7">
    <name type="scientific">Candidatus Moduliflexus flocculans</name>
    <dbReference type="NCBI Taxonomy" id="1499966"/>
    <lineage>
        <taxon>Bacteria</taxon>
        <taxon>Candidatus Moduliflexota</taxon>
        <taxon>Candidatus Moduliflexia</taxon>
        <taxon>Candidatus Moduliflexales</taxon>
        <taxon>Candidatus Moduliflexaceae</taxon>
    </lineage>
</organism>
<dbReference type="GO" id="GO:0051539">
    <property type="term" value="F:4 iron, 4 sulfur cluster binding"/>
    <property type="evidence" value="ECO:0007669"/>
    <property type="project" value="UniProtKB-KW"/>
</dbReference>
<dbReference type="InterPro" id="IPR036249">
    <property type="entry name" value="Thioredoxin-like_sf"/>
</dbReference>
<dbReference type="SUPFAM" id="SSF54862">
    <property type="entry name" value="4Fe-4S ferredoxins"/>
    <property type="match status" value="1"/>
</dbReference>
<dbReference type="GO" id="GO:0046872">
    <property type="term" value="F:metal ion binding"/>
    <property type="evidence" value="ECO:0007669"/>
    <property type="project" value="UniProtKB-KW"/>
</dbReference>
<dbReference type="InterPro" id="IPR019554">
    <property type="entry name" value="Soluble_ligand-bd"/>
</dbReference>
<dbReference type="Pfam" id="PF01512">
    <property type="entry name" value="Complex1_51K"/>
    <property type="match status" value="1"/>
</dbReference>
<dbReference type="STRING" id="1499966.U14_00622"/>
<reference evidence="7" key="1">
    <citation type="journal article" date="2015" name="PeerJ">
        <title>First genomic representation of candidate bacterial phylum KSB3 points to enhanced environmental sensing as a trigger of wastewater bulking.</title>
        <authorList>
            <person name="Sekiguchi Y."/>
            <person name="Ohashi A."/>
            <person name="Parks D.H."/>
            <person name="Yamauchi T."/>
            <person name="Tyson G.W."/>
            <person name="Hugenholtz P."/>
        </authorList>
    </citation>
    <scope>NUCLEOTIDE SEQUENCE [LARGE SCALE GENOMIC DNA]</scope>
</reference>
<dbReference type="GO" id="GO:0010181">
    <property type="term" value="F:FMN binding"/>
    <property type="evidence" value="ECO:0007669"/>
    <property type="project" value="InterPro"/>
</dbReference>
<evidence type="ECO:0000256" key="1">
    <source>
        <dbReference type="ARBA" id="ARBA00007523"/>
    </source>
</evidence>
<evidence type="ECO:0000256" key="2">
    <source>
        <dbReference type="ARBA" id="ARBA00022485"/>
    </source>
</evidence>
<keyword evidence="5" id="KW-0411">Iron-sulfur</keyword>
<gene>
    <name evidence="7" type="ORF">U14_00622</name>
</gene>
<accession>A0A0S6VQB0</accession>
<protein>
    <submittedName>
        <fullName evidence="7">NAD-reducing hydrogenase subunit</fullName>
    </submittedName>
</protein>
<evidence type="ECO:0000313" key="8">
    <source>
        <dbReference type="Proteomes" id="UP000030700"/>
    </source>
</evidence>
<sequence>MAEYYRSYVLVAADRESLAKGAGAVINELHKALKRYDLQDEIQIIETSRLSPSVQRGPELIVYPEGVHYVGVYERDVDELVQEHLLKGRRLERLIEVTAPLAADTELGPAKPKETRIVLRRCGAIDPESIEDYIMTDGYVALGRAVTEMTPQQVIDEILKSGLRGRGGAGFPTGKKWQFAAQVNNPQKYFICNGDEGDPGAFMDRRVMESDPHAVLEGMAIGGYAIGANQGYIYVRAEYPVAVRRLNIAIGQAKQMGLLGQNIFGSNFSFDIEVRMGAGAFVCGEETALIASIEGGRGEPRPKPPFPAVSGLWGKPTVINNVETIANITPILLNGADWYASIGTEKSKGTKTFTLAGKIRNSGLIEVPMGITLREILYDIGGGIPDGKKFKGVQTGGPSGGCLTEKFLDTPVDFDSLIAAGSMMGSGGMIIMDEDTCMVDMARFFLDFCQEESCGKCVPCRIGTRKMLDILERICNGEGEDGDIEQLEYLATQINTASLCMLGKTAPNPVLSTLKHFRHEYEAHIYDKKCPSKVCKALLRYEVDPEKCVGCTLCARRCPVNCISGDRKQPHVINQALCIHCGQCFNACRFDAVIVA</sequence>
<dbReference type="InterPro" id="IPR017896">
    <property type="entry name" value="4Fe4S_Fe-S-bd"/>
</dbReference>
<dbReference type="Gene3D" id="6.10.250.1450">
    <property type="match status" value="1"/>
</dbReference>
<dbReference type="PANTHER" id="PTHR43578">
    <property type="entry name" value="NADH-QUINONE OXIDOREDUCTASE SUBUNIT F"/>
    <property type="match status" value="1"/>
</dbReference>